<evidence type="ECO:0000256" key="3">
    <source>
        <dbReference type="PROSITE-ProRule" id="PRU00289"/>
    </source>
</evidence>
<dbReference type="RefSeq" id="WP_121252278.1">
    <property type="nucleotide sequence ID" value="NZ_RBIL01000001.1"/>
</dbReference>
<evidence type="ECO:0000313" key="6">
    <source>
        <dbReference type="Proteomes" id="UP000278962"/>
    </source>
</evidence>
<name>A0A660LIJ8_9ACTN</name>
<dbReference type="PANTHER" id="PTHR22683:SF41">
    <property type="entry name" value="DNA TRANSLOCASE FTSK"/>
    <property type="match status" value="1"/>
</dbReference>
<protein>
    <submittedName>
        <fullName evidence="5">FtsK/SpoIIIE family protein</fullName>
    </submittedName>
</protein>
<dbReference type="Proteomes" id="UP000278962">
    <property type="component" value="Unassembled WGS sequence"/>
</dbReference>
<dbReference type="GO" id="GO:0003677">
    <property type="term" value="F:DNA binding"/>
    <property type="evidence" value="ECO:0007669"/>
    <property type="project" value="InterPro"/>
</dbReference>
<feature type="domain" description="FtsK" evidence="4">
    <location>
        <begin position="553"/>
        <end position="751"/>
    </location>
</feature>
<keyword evidence="1 3" id="KW-0547">Nucleotide-binding</keyword>
<evidence type="ECO:0000256" key="2">
    <source>
        <dbReference type="ARBA" id="ARBA00022840"/>
    </source>
</evidence>
<dbReference type="Pfam" id="PF01580">
    <property type="entry name" value="FtsK_SpoIIIE"/>
    <property type="match status" value="1"/>
</dbReference>
<dbReference type="PANTHER" id="PTHR22683">
    <property type="entry name" value="SPORULATION PROTEIN RELATED"/>
    <property type="match status" value="1"/>
</dbReference>
<proteinExistence type="predicted"/>
<reference evidence="5 6" key="1">
    <citation type="submission" date="2018-10" db="EMBL/GenBank/DDBJ databases">
        <title>Genomic Encyclopedia of Archaeal and Bacterial Type Strains, Phase II (KMG-II): from individual species to whole genera.</title>
        <authorList>
            <person name="Goeker M."/>
        </authorList>
    </citation>
    <scope>NUCLEOTIDE SEQUENCE [LARGE SCALE GENOMIC DNA]</scope>
    <source>
        <strain evidence="5 6">DSM 14954</strain>
    </source>
</reference>
<dbReference type="InterPro" id="IPR002543">
    <property type="entry name" value="FtsK_dom"/>
</dbReference>
<gene>
    <name evidence="5" type="ORF">C8N24_3697</name>
</gene>
<keyword evidence="2 3" id="KW-0067">ATP-binding</keyword>
<dbReference type="GO" id="GO:0005524">
    <property type="term" value="F:ATP binding"/>
    <property type="evidence" value="ECO:0007669"/>
    <property type="project" value="UniProtKB-UniRule"/>
</dbReference>
<sequence length="1088" mass="118794">MSRPVEHAEVGGAADQLMRRVLNEVDGLRARVLRDADDIRKLRDDVRTALIEVEQRAREHVGAFVPRDLGESMRRDLQHAFGRELPRRRPPQPPPTTFDEARQEWNGLVAFAQDDVRGLIAARRAWDQKLVKRRKTMPTVGEALWTVTVRLSEIHAALPALRERYVTERLDAKADLNGELNVEIARRAQVMDEVFSASRRVLAEAERAAGLPGADWSDPGWRQAAPAGALQRMIRAGEIDPRLPASSGITRLPLLLSHPLTSGVAIASGVARRQEAIDLARSLALRSLAATPPGKLRFIFVDPVSLGQSVADFRHLAEYDTRLVDTKTWTTEREIETKVHELAAHLEVVISTYLRGQFDSIEDYNRQAGEVAEPYRVLVVLDYPTGFSAAAARQLLSLIENGTRCGVHVILQHDPERGSVGEVPLARLTHSMQRIDLTTTVGRVILPAPIGEVAADFVPDGLPRMTFTADGRAETPTAQLLLRVGAEARRAPSGPVTLRQVVPIVNRLVATDLSSQVPAVRPGAPDLDPADSATWWNATTATGACAPIGRSGAHDIAALYFSSTEIAGGAIVVGLPRTGKSTALHAAIVSLAMVYPPEELELYLVDSKHGVEFKVYEHLPHARLVSINSEREFSVNVLQSLDGEIRRRAELMKRETAGKANITEYRSTTGKAMPRIVLFMDEFHELFEEDDALGQAAFRAFSNIVRQGPFAGVHVVVSSQTLSSMPAMDRSTLALLPMRVAFMCNDADADLVMGDLNREVRALTQQGEGIFNPARGEPSHNKPFRGLYIPSDERGLLLTEIGQKAARAGITRVPRVFDGDRLAQRPSAWPQVSAGRPVLALGEPFDLDPYAGIALRRGRGSNVLLLGSAADDADADPAVAAALQSCVAGAKVNGMAVQVIDFIGDTEPAEGLDLLELCEALSVSYRRASGFLGELEATLGEVETRRRAEDYRRPGRLLVLNGIHRAFDLAPEDPYADPDDPPRPGTLLARVVRDGPEVGCHTAVLVDSLVQFERKAGRDLLSEFEWCVTGSDATVAEITTVTDVYNAPAVRSSQLLLADRAGGKQRRIRAYPRHTIKSLPRSDHRSST</sequence>
<evidence type="ECO:0000256" key="1">
    <source>
        <dbReference type="ARBA" id="ARBA00022741"/>
    </source>
</evidence>
<dbReference type="AlphaFoldDB" id="A0A660LIJ8"/>
<accession>A0A660LIJ8</accession>
<dbReference type="PROSITE" id="PS50901">
    <property type="entry name" value="FTSK"/>
    <property type="match status" value="1"/>
</dbReference>
<evidence type="ECO:0000313" key="5">
    <source>
        <dbReference type="EMBL" id="RKQ93823.1"/>
    </source>
</evidence>
<dbReference type="Gene3D" id="3.40.50.300">
    <property type="entry name" value="P-loop containing nucleotide triphosphate hydrolases"/>
    <property type="match status" value="2"/>
</dbReference>
<dbReference type="InterPro" id="IPR050206">
    <property type="entry name" value="FtsK/SpoIIIE/SftA"/>
</dbReference>
<feature type="binding site" evidence="3">
    <location>
        <begin position="574"/>
        <end position="581"/>
    </location>
    <ligand>
        <name>ATP</name>
        <dbReference type="ChEBI" id="CHEBI:30616"/>
    </ligand>
</feature>
<evidence type="ECO:0000259" key="4">
    <source>
        <dbReference type="PROSITE" id="PS50901"/>
    </source>
</evidence>
<dbReference type="InterPro" id="IPR027417">
    <property type="entry name" value="P-loop_NTPase"/>
</dbReference>
<dbReference type="SUPFAM" id="SSF52540">
    <property type="entry name" value="P-loop containing nucleoside triphosphate hydrolases"/>
    <property type="match status" value="1"/>
</dbReference>
<dbReference type="OrthoDB" id="3217500at2"/>
<dbReference type="EMBL" id="RBIL01000001">
    <property type="protein sequence ID" value="RKQ93823.1"/>
    <property type="molecule type" value="Genomic_DNA"/>
</dbReference>
<organism evidence="5 6">
    <name type="scientific">Solirubrobacter pauli</name>
    <dbReference type="NCBI Taxonomy" id="166793"/>
    <lineage>
        <taxon>Bacteria</taxon>
        <taxon>Bacillati</taxon>
        <taxon>Actinomycetota</taxon>
        <taxon>Thermoleophilia</taxon>
        <taxon>Solirubrobacterales</taxon>
        <taxon>Solirubrobacteraceae</taxon>
        <taxon>Solirubrobacter</taxon>
    </lineage>
</organism>
<comment type="caution">
    <text evidence="5">The sequence shown here is derived from an EMBL/GenBank/DDBJ whole genome shotgun (WGS) entry which is preliminary data.</text>
</comment>
<keyword evidence="6" id="KW-1185">Reference proteome</keyword>